<evidence type="ECO:0008006" key="4">
    <source>
        <dbReference type="Google" id="ProtNLM"/>
    </source>
</evidence>
<dbReference type="EMBL" id="QFNN01000087">
    <property type="protein sequence ID" value="PZO88561.1"/>
    <property type="molecule type" value="Genomic_DNA"/>
</dbReference>
<evidence type="ECO:0000313" key="2">
    <source>
        <dbReference type="EMBL" id="PZO88561.1"/>
    </source>
</evidence>
<name>A0A2W5BZS5_9SPHN</name>
<proteinExistence type="predicted"/>
<gene>
    <name evidence="2" type="ORF">DI623_12405</name>
</gene>
<dbReference type="Proteomes" id="UP000249066">
    <property type="component" value="Unassembled WGS sequence"/>
</dbReference>
<sequence>MRPLPLFSAFALVAAGAAVGVWAGAPAPQIAALAQVEPGQWQIKPFLGDGPARSLCISNAASFIQIEHGEASCSRFVVEDRPGVATVSYSCPGAGSGRTTIRVETTRLLDIQSQGIVNNAPFEVRYEARRTGPCGAAAR</sequence>
<evidence type="ECO:0000256" key="1">
    <source>
        <dbReference type="SAM" id="SignalP"/>
    </source>
</evidence>
<comment type="caution">
    <text evidence="2">The sequence shown here is derived from an EMBL/GenBank/DDBJ whole genome shotgun (WGS) entry which is preliminary data.</text>
</comment>
<reference evidence="2 3" key="1">
    <citation type="submission" date="2017-08" db="EMBL/GenBank/DDBJ databases">
        <title>Infants hospitalized years apart are colonized by the same room-sourced microbial strains.</title>
        <authorList>
            <person name="Brooks B."/>
            <person name="Olm M.R."/>
            <person name="Firek B.A."/>
            <person name="Baker R."/>
            <person name="Thomas B.C."/>
            <person name="Morowitz M.J."/>
            <person name="Banfield J.F."/>
        </authorList>
    </citation>
    <scope>NUCLEOTIDE SEQUENCE [LARGE SCALE GENOMIC DNA]</scope>
    <source>
        <strain evidence="2">S2_018_000_R2_101</strain>
    </source>
</reference>
<accession>A0A2W5BZS5</accession>
<feature type="signal peptide" evidence="1">
    <location>
        <begin position="1"/>
        <end position="23"/>
    </location>
</feature>
<keyword evidence="1" id="KW-0732">Signal</keyword>
<protein>
    <recommendedName>
        <fullName evidence="4">DUF3617 domain-containing protein</fullName>
    </recommendedName>
</protein>
<dbReference type="AlphaFoldDB" id="A0A2W5BZS5"/>
<organism evidence="2 3">
    <name type="scientific">Sphingomonas sanxanigenens</name>
    <dbReference type="NCBI Taxonomy" id="397260"/>
    <lineage>
        <taxon>Bacteria</taxon>
        <taxon>Pseudomonadati</taxon>
        <taxon>Pseudomonadota</taxon>
        <taxon>Alphaproteobacteria</taxon>
        <taxon>Sphingomonadales</taxon>
        <taxon>Sphingomonadaceae</taxon>
        <taxon>Sphingomonas</taxon>
    </lineage>
</organism>
<evidence type="ECO:0000313" key="3">
    <source>
        <dbReference type="Proteomes" id="UP000249066"/>
    </source>
</evidence>
<feature type="chain" id="PRO_5016035651" description="DUF3617 domain-containing protein" evidence="1">
    <location>
        <begin position="24"/>
        <end position="139"/>
    </location>
</feature>